<comment type="similarity">
    <text evidence="2 6">Belongs to the universal ribosomal protein uS2 family.</text>
</comment>
<evidence type="ECO:0000256" key="3">
    <source>
        <dbReference type="ARBA" id="ARBA00022490"/>
    </source>
</evidence>
<dbReference type="GO" id="GO:0006412">
    <property type="term" value="P:translation"/>
    <property type="evidence" value="ECO:0007669"/>
    <property type="project" value="UniProtKB-UniRule"/>
</dbReference>
<dbReference type="GO" id="GO:0022627">
    <property type="term" value="C:cytosolic small ribosomal subunit"/>
    <property type="evidence" value="ECO:0007669"/>
    <property type="project" value="UniProtKB-UniRule"/>
</dbReference>
<dbReference type="InterPro" id="IPR001865">
    <property type="entry name" value="Ribosomal_uS2"/>
</dbReference>
<dbReference type="NCBIfam" id="TIGR01012">
    <property type="entry name" value="uS2_euk_arch"/>
    <property type="match status" value="1"/>
</dbReference>
<dbReference type="Gene3D" id="3.40.50.10490">
    <property type="entry name" value="Glucose-6-phosphate isomerase like protein, domain 1"/>
    <property type="match status" value="1"/>
</dbReference>
<feature type="compositionally biased region" description="Low complexity" evidence="7">
    <location>
        <begin position="276"/>
        <end position="317"/>
    </location>
</feature>
<sequence length="357" mass="39303">MSSSLDVFKLTDDDAMKFLVCESHIGTKKMDYQMEHYVWKRRSDGIHIINIRKTWEKLLFAARAIAAIENPSDVVVVSAQPYAQRAVLKFAAHIGATPIVGRFTPGSLTNQIQKNFKEPRLLVVSDPQLDHQAVREASYVNTPVIAVANTDSPLKFVDIAIPANNKQKHSVGLIWWLLAREVLLLRGKISRQTGFVVDDKLIMPDLYFFRDPQEQEKEGTEGEAEADITVKEGGWGATGGMDTMGGDFPGVQAEPVKLDFEVPHITDWAAASSDWNAAPAEQQPPQAQQMVVPPQPTAQAPSAVPPSAIAPPQSAAVAPPPPQPIQQHQPMPTQVKLENGLKIGIFIWLMVLMMPPF</sequence>
<dbReference type="InterPro" id="IPR027498">
    <property type="entry name" value="Ribosomal_uS2_euk"/>
</dbReference>
<accession>A0ABD2KZA7</accession>
<keyword evidence="4 6" id="KW-0689">Ribosomal protein</keyword>
<dbReference type="GO" id="GO:0003735">
    <property type="term" value="F:structural constituent of ribosome"/>
    <property type="evidence" value="ECO:0007669"/>
    <property type="project" value="UniProtKB-UniRule"/>
</dbReference>
<feature type="region of interest" description="Disordered" evidence="7">
    <location>
        <begin position="276"/>
        <end position="329"/>
    </location>
</feature>
<dbReference type="Proteomes" id="UP001620626">
    <property type="component" value="Unassembled WGS sequence"/>
</dbReference>
<evidence type="ECO:0000256" key="4">
    <source>
        <dbReference type="ARBA" id="ARBA00022980"/>
    </source>
</evidence>
<keyword evidence="9" id="KW-1185">Reference proteome</keyword>
<dbReference type="PROSITE" id="PS00962">
    <property type="entry name" value="RIBOSOMAL_S2_1"/>
    <property type="match status" value="1"/>
</dbReference>
<dbReference type="EMBL" id="JBICBT010000601">
    <property type="protein sequence ID" value="KAL3107997.1"/>
    <property type="molecule type" value="Genomic_DNA"/>
</dbReference>
<dbReference type="HAMAP" id="MF_03015">
    <property type="entry name" value="Ribosomal_S2_euk"/>
    <property type="match status" value="1"/>
</dbReference>
<comment type="function">
    <text evidence="6">Required for the assembly and/or stability of the 40S ribosomal subunit. Required for the processing of the 20S rRNA-precursor to mature 18S rRNA in a late step of the maturation of 40S ribosomal subunits.</text>
</comment>
<gene>
    <name evidence="8" type="ORF">niasHT_018298</name>
</gene>
<evidence type="ECO:0000256" key="2">
    <source>
        <dbReference type="ARBA" id="ARBA00006242"/>
    </source>
</evidence>
<evidence type="ECO:0000256" key="1">
    <source>
        <dbReference type="ARBA" id="ARBA00004496"/>
    </source>
</evidence>
<name>A0ABD2KZA7_9BILA</name>
<dbReference type="InterPro" id="IPR005707">
    <property type="entry name" value="Ribosomal_uS2_euk/arc"/>
</dbReference>
<keyword evidence="5 6" id="KW-0687">Ribonucleoprotein</keyword>
<evidence type="ECO:0000313" key="9">
    <source>
        <dbReference type="Proteomes" id="UP001620626"/>
    </source>
</evidence>
<evidence type="ECO:0000313" key="8">
    <source>
        <dbReference type="EMBL" id="KAL3107997.1"/>
    </source>
</evidence>
<dbReference type="GO" id="GO:0000028">
    <property type="term" value="P:ribosomal small subunit assembly"/>
    <property type="evidence" value="ECO:0007669"/>
    <property type="project" value="UniProtKB-UniRule"/>
</dbReference>
<dbReference type="SUPFAM" id="SSF52313">
    <property type="entry name" value="Ribosomal protein S2"/>
    <property type="match status" value="1"/>
</dbReference>
<dbReference type="InterPro" id="IPR018130">
    <property type="entry name" value="Ribosomal_uS2_CS"/>
</dbReference>
<dbReference type="Pfam" id="PF00318">
    <property type="entry name" value="Ribosomal_S2"/>
    <property type="match status" value="1"/>
</dbReference>
<dbReference type="FunFam" id="3.40.50.10490:FF:000012">
    <property type="entry name" value="40S ribosomal protein SA"/>
    <property type="match status" value="1"/>
</dbReference>
<comment type="subunit">
    <text evidence="6">Component of the small ribosomal subunit. Mature ribosomes consist of a small (40S) and a large (60S) subunit. The 40S subunit contains about 33 different proteins and 1 molecule of RNA (18S). The 60S subunit contains about 49 different proteins and 3 molecules of RNA (28S, 5.8S and 5S). Interacts with ribosomal protein S21.</text>
</comment>
<proteinExistence type="inferred from homology"/>
<evidence type="ECO:0000256" key="5">
    <source>
        <dbReference type="ARBA" id="ARBA00023274"/>
    </source>
</evidence>
<organism evidence="8 9">
    <name type="scientific">Heterodera trifolii</name>
    <dbReference type="NCBI Taxonomy" id="157864"/>
    <lineage>
        <taxon>Eukaryota</taxon>
        <taxon>Metazoa</taxon>
        <taxon>Ecdysozoa</taxon>
        <taxon>Nematoda</taxon>
        <taxon>Chromadorea</taxon>
        <taxon>Rhabditida</taxon>
        <taxon>Tylenchina</taxon>
        <taxon>Tylenchomorpha</taxon>
        <taxon>Tylenchoidea</taxon>
        <taxon>Heteroderidae</taxon>
        <taxon>Heteroderinae</taxon>
        <taxon>Heterodera</taxon>
    </lineage>
</organism>
<reference evidence="8 9" key="1">
    <citation type="submission" date="2024-10" db="EMBL/GenBank/DDBJ databases">
        <authorList>
            <person name="Kim D."/>
        </authorList>
    </citation>
    <scope>NUCLEOTIDE SEQUENCE [LARGE SCALE GENOMIC DNA]</scope>
    <source>
        <strain evidence="8">BH-2024</strain>
    </source>
</reference>
<comment type="subcellular location">
    <subcellularLocation>
        <location evidence="1 6">Cytoplasm</location>
    </subcellularLocation>
</comment>
<keyword evidence="3 6" id="KW-0963">Cytoplasm</keyword>
<evidence type="ECO:0000256" key="6">
    <source>
        <dbReference type="HAMAP-Rule" id="MF_03015"/>
    </source>
</evidence>
<dbReference type="AlphaFoldDB" id="A0ABD2KZA7"/>
<comment type="caution">
    <text evidence="8">The sequence shown here is derived from an EMBL/GenBank/DDBJ whole genome shotgun (WGS) entry which is preliminary data.</text>
</comment>
<evidence type="ECO:0000256" key="7">
    <source>
        <dbReference type="SAM" id="MobiDB-lite"/>
    </source>
</evidence>
<dbReference type="InterPro" id="IPR023591">
    <property type="entry name" value="Ribosomal_uS2_flav_dom_sf"/>
</dbReference>
<dbReference type="CDD" id="cd01425">
    <property type="entry name" value="RPS2"/>
    <property type="match status" value="1"/>
</dbReference>
<protein>
    <recommendedName>
        <fullName evidence="6">Small ribosomal subunit protein uS2</fullName>
    </recommendedName>
</protein>
<dbReference type="PANTHER" id="PTHR11489">
    <property type="entry name" value="40S RIBOSOMAL PROTEIN SA"/>
    <property type="match status" value="1"/>
</dbReference>
<dbReference type="PRINTS" id="PR00395">
    <property type="entry name" value="RIBOSOMALS2"/>
</dbReference>